<proteinExistence type="predicted"/>
<name>A0A518EUX5_9BACT</name>
<organism evidence="3 4">
    <name type="scientific">Saltatorellus ferox</name>
    <dbReference type="NCBI Taxonomy" id="2528018"/>
    <lineage>
        <taxon>Bacteria</taxon>
        <taxon>Pseudomonadati</taxon>
        <taxon>Planctomycetota</taxon>
        <taxon>Planctomycetia</taxon>
        <taxon>Planctomycetia incertae sedis</taxon>
        <taxon>Saltatorellus</taxon>
    </lineage>
</organism>
<evidence type="ECO:0000313" key="4">
    <source>
        <dbReference type="Proteomes" id="UP000320390"/>
    </source>
</evidence>
<reference evidence="3 4" key="1">
    <citation type="submission" date="2019-02" db="EMBL/GenBank/DDBJ databases">
        <title>Deep-cultivation of Planctomycetes and their phenomic and genomic characterization uncovers novel biology.</title>
        <authorList>
            <person name="Wiegand S."/>
            <person name="Jogler M."/>
            <person name="Boedeker C."/>
            <person name="Pinto D."/>
            <person name="Vollmers J."/>
            <person name="Rivas-Marin E."/>
            <person name="Kohn T."/>
            <person name="Peeters S.H."/>
            <person name="Heuer A."/>
            <person name="Rast P."/>
            <person name="Oberbeckmann S."/>
            <person name="Bunk B."/>
            <person name="Jeske O."/>
            <person name="Meyerdierks A."/>
            <person name="Storesund J.E."/>
            <person name="Kallscheuer N."/>
            <person name="Luecker S."/>
            <person name="Lage O.M."/>
            <person name="Pohl T."/>
            <person name="Merkel B.J."/>
            <person name="Hornburger P."/>
            <person name="Mueller R.-W."/>
            <person name="Bruemmer F."/>
            <person name="Labrenz M."/>
            <person name="Spormann A.M."/>
            <person name="Op den Camp H."/>
            <person name="Overmann J."/>
            <person name="Amann R."/>
            <person name="Jetten M.S.M."/>
            <person name="Mascher T."/>
            <person name="Medema M.H."/>
            <person name="Devos D.P."/>
            <person name="Kaster A.-K."/>
            <person name="Ovreas L."/>
            <person name="Rohde M."/>
            <person name="Galperin M.Y."/>
            <person name="Jogler C."/>
        </authorList>
    </citation>
    <scope>NUCLEOTIDE SEQUENCE [LARGE SCALE GENOMIC DNA]</scope>
    <source>
        <strain evidence="3 4">Poly30</strain>
    </source>
</reference>
<dbReference type="InterPro" id="IPR049492">
    <property type="entry name" value="BD-FAE-like_dom"/>
</dbReference>
<dbReference type="Gene3D" id="3.40.50.1820">
    <property type="entry name" value="alpha/beta hydrolase"/>
    <property type="match status" value="1"/>
</dbReference>
<keyword evidence="1 3" id="KW-0378">Hydrolase</keyword>
<dbReference type="GO" id="GO:0106435">
    <property type="term" value="F:carboxylesterase activity"/>
    <property type="evidence" value="ECO:0007669"/>
    <property type="project" value="UniProtKB-EC"/>
</dbReference>
<keyword evidence="4" id="KW-1185">Reference proteome</keyword>
<dbReference type="Proteomes" id="UP000320390">
    <property type="component" value="Chromosome"/>
</dbReference>
<evidence type="ECO:0000256" key="1">
    <source>
        <dbReference type="ARBA" id="ARBA00022801"/>
    </source>
</evidence>
<evidence type="ECO:0000313" key="3">
    <source>
        <dbReference type="EMBL" id="QDV07902.1"/>
    </source>
</evidence>
<dbReference type="InterPro" id="IPR050300">
    <property type="entry name" value="GDXG_lipolytic_enzyme"/>
</dbReference>
<dbReference type="PANTHER" id="PTHR48081:SF9">
    <property type="entry name" value="CARBOXYLESTERASE"/>
    <property type="match status" value="1"/>
</dbReference>
<dbReference type="PANTHER" id="PTHR48081">
    <property type="entry name" value="AB HYDROLASE SUPERFAMILY PROTEIN C4A8.06C"/>
    <property type="match status" value="1"/>
</dbReference>
<sequence>MVEMEAKHRVSPMKLKTLAAASMGAAALVAVWAAACRGTQILNTTSSNDVYELSADIVYGENPRQRLDVYRPSSSGAQPAPVIVFFYGGGWREGDRGMYEFVASSITREGYVVVIPDYRLFPEVQFPAFIEDAAEAVAWVQRSIAGHGGDPDRIFLAGHSAGSHLAAMVALDPSYLKKAGGDAGRLVGFVGLSGPYDFLPLDEGSYLQELFPAATRDASQPVNHVRDSGEPPLPMLLVHGTDDERVWPKNSRNLAAAAREAGGDVKLKLYEGVGHKRVAAALAPLLEFTADTRADILDWLARR</sequence>
<gene>
    <name evidence="3" type="primary">nlhH_2</name>
    <name evidence="3" type="ORF">Poly30_34370</name>
</gene>
<dbReference type="AlphaFoldDB" id="A0A518EUX5"/>
<dbReference type="InterPro" id="IPR029058">
    <property type="entry name" value="AB_hydrolase_fold"/>
</dbReference>
<dbReference type="EMBL" id="CP036434">
    <property type="protein sequence ID" value="QDV07902.1"/>
    <property type="molecule type" value="Genomic_DNA"/>
</dbReference>
<accession>A0A518EUX5</accession>
<dbReference type="SUPFAM" id="SSF53474">
    <property type="entry name" value="alpha/beta-Hydrolases"/>
    <property type="match status" value="1"/>
</dbReference>
<dbReference type="Pfam" id="PF20434">
    <property type="entry name" value="BD-FAE"/>
    <property type="match status" value="1"/>
</dbReference>
<protein>
    <submittedName>
        <fullName evidence="3">Carboxylesterase NlhH</fullName>
        <ecNumber evidence="3">3.1.1.1</ecNumber>
    </submittedName>
</protein>
<feature type="domain" description="BD-FAE-like" evidence="2">
    <location>
        <begin position="67"/>
        <end position="256"/>
    </location>
</feature>
<dbReference type="EC" id="3.1.1.1" evidence="3"/>
<evidence type="ECO:0000259" key="2">
    <source>
        <dbReference type="Pfam" id="PF20434"/>
    </source>
</evidence>